<gene>
    <name evidence="3" type="ORF">M407DRAFT_17912</name>
</gene>
<dbReference type="HOGENOM" id="CLU_005027_3_2_1"/>
<dbReference type="InterPro" id="IPR051091">
    <property type="entry name" value="O-Glucosyltr/Glycosyltrsf_90"/>
</dbReference>
<dbReference type="PANTHER" id="PTHR12203:SF118">
    <property type="entry name" value="BETA-1,2-XYLOSYLTRANSFERASE 1"/>
    <property type="match status" value="1"/>
</dbReference>
<dbReference type="EMBL" id="KN822949">
    <property type="protein sequence ID" value="KIO33362.1"/>
    <property type="molecule type" value="Genomic_DNA"/>
</dbReference>
<dbReference type="PANTHER" id="PTHR12203">
    <property type="entry name" value="KDEL LYS-ASP-GLU-LEU CONTAINING - RELATED"/>
    <property type="match status" value="1"/>
</dbReference>
<feature type="region of interest" description="Disordered" evidence="1">
    <location>
        <begin position="1"/>
        <end position="45"/>
    </location>
</feature>
<dbReference type="InterPro" id="IPR006598">
    <property type="entry name" value="CAP10"/>
</dbReference>
<reference evidence="3 4" key="1">
    <citation type="submission" date="2014-04" db="EMBL/GenBank/DDBJ databases">
        <authorList>
            <consortium name="DOE Joint Genome Institute"/>
            <person name="Kuo A."/>
            <person name="Girlanda M."/>
            <person name="Perotto S."/>
            <person name="Kohler A."/>
            <person name="Nagy L.G."/>
            <person name="Floudas D."/>
            <person name="Copeland A."/>
            <person name="Barry K.W."/>
            <person name="Cichocki N."/>
            <person name="Veneault-Fourrey C."/>
            <person name="LaButti K."/>
            <person name="Lindquist E.A."/>
            <person name="Lipzen A."/>
            <person name="Lundell T."/>
            <person name="Morin E."/>
            <person name="Murat C."/>
            <person name="Sun H."/>
            <person name="Tunlid A."/>
            <person name="Henrissat B."/>
            <person name="Grigoriev I.V."/>
            <person name="Hibbett D.S."/>
            <person name="Martin F."/>
            <person name="Nordberg H.P."/>
            <person name="Cantor M.N."/>
            <person name="Hua S.X."/>
        </authorList>
    </citation>
    <scope>NUCLEOTIDE SEQUENCE [LARGE SCALE GENOMIC DNA]</scope>
    <source>
        <strain evidence="3 4">MUT 4182</strain>
    </source>
</reference>
<dbReference type="Pfam" id="PF05686">
    <property type="entry name" value="Glyco_transf_90"/>
    <property type="match status" value="1"/>
</dbReference>
<name>A0A0C3MI85_9AGAM</name>
<feature type="domain" description="Glycosyl transferase CAP10" evidence="2">
    <location>
        <begin position="311"/>
        <end position="576"/>
    </location>
</feature>
<keyword evidence="4" id="KW-1185">Reference proteome</keyword>
<accession>A0A0C3MI85</accession>
<feature type="compositionally biased region" description="Acidic residues" evidence="1">
    <location>
        <begin position="1"/>
        <end position="13"/>
    </location>
</feature>
<organism evidence="3 4">
    <name type="scientific">Tulasnella calospora MUT 4182</name>
    <dbReference type="NCBI Taxonomy" id="1051891"/>
    <lineage>
        <taxon>Eukaryota</taxon>
        <taxon>Fungi</taxon>
        <taxon>Dikarya</taxon>
        <taxon>Basidiomycota</taxon>
        <taxon>Agaricomycotina</taxon>
        <taxon>Agaricomycetes</taxon>
        <taxon>Cantharellales</taxon>
        <taxon>Tulasnellaceae</taxon>
        <taxon>Tulasnella</taxon>
    </lineage>
</organism>
<dbReference type="OrthoDB" id="541052at2759"/>
<sequence>MESEEDNFEDLFGEDPTVTKDPVAIPTPPPSRGASQVPLKKTGSWPLQRNGKISIQIDDTGEVELPDGVAGKPRHPILDLLEGAEKRWNDMVRRQSRTLPDAVKEYQKRYGRLPPKGFDKWFEFAKRHNVVLIDEFDQIDHDIAPYLALKPRTMQQRIGKLETHKDSFHLIFKDGNLTYTHTPTRDMTRITDIVGLVEDFAEVLPDMEVHASLHDTGSHVLREDYRKEATRKADERGYLSKENVTFFENKKTNPRKRVTKACLDDAPAVLQENGVLPQTTRGKSMELIQDHGRTMNFCHNPEILASHGAFIWDLARDSFLEPFFVGCKLAQGPEILMPALSGFSDSKSEALPAWSTRKAKAFWRGSTTGNHFTIKDWKRSHRIALHFLANTQEGQEAVLLEDAKKGLVSKSISRKELNERYIDIGLVGKPIQCEKKDGTCEEMTEKIDFKPRAAPNLGSQYKYAVDVDGNGWSQRYRRLLTSGSVILKATIFPEWNADWLVPWYHYVPIQMDYSDLYNTMTFFAGSPDGSSPGHDKLAEKISQNSVRFVKENWRWEDMQAYMFRLLLEYARLAADDRDAMTYKP</sequence>
<reference evidence="4" key="2">
    <citation type="submission" date="2015-01" db="EMBL/GenBank/DDBJ databases">
        <title>Evolutionary Origins and Diversification of the Mycorrhizal Mutualists.</title>
        <authorList>
            <consortium name="DOE Joint Genome Institute"/>
            <consortium name="Mycorrhizal Genomics Consortium"/>
            <person name="Kohler A."/>
            <person name="Kuo A."/>
            <person name="Nagy L.G."/>
            <person name="Floudas D."/>
            <person name="Copeland A."/>
            <person name="Barry K.W."/>
            <person name="Cichocki N."/>
            <person name="Veneault-Fourrey C."/>
            <person name="LaButti K."/>
            <person name="Lindquist E.A."/>
            <person name="Lipzen A."/>
            <person name="Lundell T."/>
            <person name="Morin E."/>
            <person name="Murat C."/>
            <person name="Riley R."/>
            <person name="Ohm R."/>
            <person name="Sun H."/>
            <person name="Tunlid A."/>
            <person name="Henrissat B."/>
            <person name="Grigoriev I.V."/>
            <person name="Hibbett D.S."/>
            <person name="Martin F."/>
        </authorList>
    </citation>
    <scope>NUCLEOTIDE SEQUENCE [LARGE SCALE GENOMIC DNA]</scope>
    <source>
        <strain evidence="4">MUT 4182</strain>
    </source>
</reference>
<evidence type="ECO:0000313" key="3">
    <source>
        <dbReference type="EMBL" id="KIO33362.1"/>
    </source>
</evidence>
<dbReference type="Proteomes" id="UP000054248">
    <property type="component" value="Unassembled WGS sequence"/>
</dbReference>
<proteinExistence type="predicted"/>
<evidence type="ECO:0000313" key="4">
    <source>
        <dbReference type="Proteomes" id="UP000054248"/>
    </source>
</evidence>
<evidence type="ECO:0000259" key="2">
    <source>
        <dbReference type="SMART" id="SM00672"/>
    </source>
</evidence>
<protein>
    <recommendedName>
        <fullName evidence="2">Glycosyl transferase CAP10 domain-containing protein</fullName>
    </recommendedName>
</protein>
<dbReference type="SMART" id="SM00672">
    <property type="entry name" value="CAP10"/>
    <property type="match status" value="1"/>
</dbReference>
<dbReference type="AlphaFoldDB" id="A0A0C3MI85"/>
<evidence type="ECO:0000256" key="1">
    <source>
        <dbReference type="SAM" id="MobiDB-lite"/>
    </source>
</evidence>